<proteinExistence type="predicted"/>
<keyword evidence="3" id="KW-1185">Reference proteome</keyword>
<feature type="domain" description="DUF1828" evidence="1">
    <location>
        <begin position="33"/>
        <end position="124"/>
    </location>
</feature>
<comment type="caution">
    <text evidence="2">The sequence shown here is derived from an EMBL/GenBank/DDBJ whole genome shotgun (WGS) entry which is preliminary data.</text>
</comment>
<sequence>MSDTGTSLRKALCSSFCAGITVNPVPFGLAISTVFEDGSGDRIGFYAVEDEDGLHLEDDGDYLPHLIASGIDIEKGQRRSLIESVLASAGAHYDADTYEIRTGTISQERLPEMALRFVSALMRIRDVERLNRDFVKSTFKEDALRALVEHFADIARVEERGRLGERYQDFQPDAVVHPHSSGRSTAVYFANGIVPLQEAELLHAEIMGQNDNSSFDVVALLEDFEKIDVLGRRRFQRAQNRGLVMPIFRGDERNAMAAVKRVVGARPVPSEWGIF</sequence>
<accession>A0ABU4RN88</accession>
<evidence type="ECO:0000313" key="2">
    <source>
        <dbReference type="EMBL" id="MDX6806279.1"/>
    </source>
</evidence>
<dbReference type="InterPro" id="IPR014960">
    <property type="entry name" value="DUF1828"/>
</dbReference>
<dbReference type="RefSeq" id="WP_319844411.1">
    <property type="nucleotide sequence ID" value="NZ_JAXAFJ010000005.1"/>
</dbReference>
<dbReference type="Pfam" id="PF08861">
    <property type="entry name" value="DUF1828"/>
    <property type="match status" value="1"/>
</dbReference>
<protein>
    <submittedName>
        <fullName evidence="2">DUF1828 domain-containing protein</fullName>
    </submittedName>
</protein>
<name>A0ABU4RN88_9HYPH</name>
<evidence type="ECO:0000259" key="1">
    <source>
        <dbReference type="Pfam" id="PF08861"/>
    </source>
</evidence>
<dbReference type="EMBL" id="JAXAFJ010000005">
    <property type="protein sequence ID" value="MDX6806279.1"/>
    <property type="molecule type" value="Genomic_DNA"/>
</dbReference>
<reference evidence="2 3" key="1">
    <citation type="submission" date="2023-11" db="EMBL/GenBank/DDBJ databases">
        <authorList>
            <person name="Bao R."/>
        </authorList>
    </citation>
    <scope>NUCLEOTIDE SEQUENCE [LARGE SCALE GENOMIC DNA]</scope>
    <source>
        <strain evidence="2 3">PJ23</strain>
    </source>
</reference>
<evidence type="ECO:0000313" key="3">
    <source>
        <dbReference type="Proteomes" id="UP001274321"/>
    </source>
</evidence>
<organism evidence="2 3">
    <name type="scientific">Terrihabitans rhizophilus</name>
    <dbReference type="NCBI Taxonomy" id="3092662"/>
    <lineage>
        <taxon>Bacteria</taxon>
        <taxon>Pseudomonadati</taxon>
        <taxon>Pseudomonadota</taxon>
        <taxon>Alphaproteobacteria</taxon>
        <taxon>Hyphomicrobiales</taxon>
        <taxon>Terrihabitans</taxon>
    </lineage>
</organism>
<dbReference type="Proteomes" id="UP001274321">
    <property type="component" value="Unassembled WGS sequence"/>
</dbReference>
<gene>
    <name evidence="2" type="ORF">SCD90_09395</name>
</gene>